<feature type="transmembrane region" description="Helical" evidence="5">
    <location>
        <begin position="128"/>
        <end position="151"/>
    </location>
</feature>
<feature type="transmembrane region" description="Helical" evidence="5">
    <location>
        <begin position="205"/>
        <end position="223"/>
    </location>
</feature>
<dbReference type="InterPro" id="IPR018060">
    <property type="entry name" value="HTH_AraC"/>
</dbReference>
<dbReference type="GO" id="GO:0003700">
    <property type="term" value="F:DNA-binding transcription factor activity"/>
    <property type="evidence" value="ECO:0007669"/>
    <property type="project" value="InterPro"/>
</dbReference>
<evidence type="ECO:0000256" key="5">
    <source>
        <dbReference type="SAM" id="Phobius"/>
    </source>
</evidence>
<accession>A0A1M5TPH4</accession>
<dbReference type="SUPFAM" id="SSF46689">
    <property type="entry name" value="Homeodomain-like"/>
    <property type="match status" value="1"/>
</dbReference>
<dbReference type="PANTHER" id="PTHR43280:SF29">
    <property type="entry name" value="ARAC-FAMILY TRANSCRIPTIONAL REGULATOR"/>
    <property type="match status" value="1"/>
</dbReference>
<dbReference type="SMART" id="SM00342">
    <property type="entry name" value="HTH_ARAC"/>
    <property type="match status" value="1"/>
</dbReference>
<feature type="transmembrane region" description="Helical" evidence="5">
    <location>
        <begin position="6"/>
        <end position="23"/>
    </location>
</feature>
<keyword evidence="2 7" id="KW-0238">DNA-binding</keyword>
<dbReference type="STRING" id="947013.SAMN04488109_4199"/>
<keyword evidence="8" id="KW-1185">Reference proteome</keyword>
<protein>
    <submittedName>
        <fullName evidence="7">AraC-type DNA-binding protein</fullName>
    </submittedName>
</protein>
<feature type="compositionally biased region" description="Basic and acidic residues" evidence="4">
    <location>
        <begin position="382"/>
        <end position="392"/>
    </location>
</feature>
<dbReference type="Gene3D" id="1.10.10.60">
    <property type="entry name" value="Homeodomain-like"/>
    <property type="match status" value="2"/>
</dbReference>
<keyword evidence="5" id="KW-0812">Transmembrane</keyword>
<reference evidence="7 8" key="1">
    <citation type="submission" date="2016-11" db="EMBL/GenBank/DDBJ databases">
        <authorList>
            <person name="Jaros S."/>
            <person name="Januszkiewicz K."/>
            <person name="Wedrychowicz H."/>
        </authorList>
    </citation>
    <scope>NUCLEOTIDE SEQUENCE [LARGE SCALE GENOMIC DNA]</scope>
    <source>
        <strain evidence="7 8">DSM 24574</strain>
    </source>
</reference>
<dbReference type="GO" id="GO:0043565">
    <property type="term" value="F:sequence-specific DNA binding"/>
    <property type="evidence" value="ECO:0007669"/>
    <property type="project" value="InterPro"/>
</dbReference>
<evidence type="ECO:0000313" key="8">
    <source>
        <dbReference type="Proteomes" id="UP000184212"/>
    </source>
</evidence>
<gene>
    <name evidence="7" type="ORF">SAMN04488109_4199</name>
</gene>
<dbReference type="PROSITE" id="PS00041">
    <property type="entry name" value="HTH_ARAC_FAMILY_1"/>
    <property type="match status" value="1"/>
</dbReference>
<evidence type="ECO:0000259" key="6">
    <source>
        <dbReference type="PROSITE" id="PS01124"/>
    </source>
</evidence>
<proteinExistence type="predicted"/>
<dbReference type="Pfam" id="PF12833">
    <property type="entry name" value="HTH_18"/>
    <property type="match status" value="1"/>
</dbReference>
<feature type="transmembrane region" description="Helical" evidence="5">
    <location>
        <begin position="65"/>
        <end position="86"/>
    </location>
</feature>
<keyword evidence="1" id="KW-0805">Transcription regulation</keyword>
<dbReference type="PANTHER" id="PTHR43280">
    <property type="entry name" value="ARAC-FAMILY TRANSCRIPTIONAL REGULATOR"/>
    <property type="match status" value="1"/>
</dbReference>
<feature type="region of interest" description="Disordered" evidence="4">
    <location>
        <begin position="368"/>
        <end position="392"/>
    </location>
</feature>
<dbReference type="InterPro" id="IPR018062">
    <property type="entry name" value="HTH_AraC-typ_CS"/>
</dbReference>
<organism evidence="7 8">
    <name type="scientific">Chryseolinea serpens</name>
    <dbReference type="NCBI Taxonomy" id="947013"/>
    <lineage>
        <taxon>Bacteria</taxon>
        <taxon>Pseudomonadati</taxon>
        <taxon>Bacteroidota</taxon>
        <taxon>Cytophagia</taxon>
        <taxon>Cytophagales</taxon>
        <taxon>Fulvivirgaceae</taxon>
        <taxon>Chryseolinea</taxon>
    </lineage>
</organism>
<sequence length="392" mass="44610">MQDLVLFTLTAGSVFLLAFLSVANPKGANDTANKWLGVFLFSFGCALLERALFSFPPHMPPTPFTVLTELSRFAIAPALYMSVLNFTSPGRTFKKGEYLHFLPFLLFALYSIITLFSSPRLPPLLPPALGKAMGAAMFLSVKIQIVAYWLLSQSRLVWHQRNIRMFASTTAAINLRWLQYFLWALVFIIFLWFNELFFGITIIKTLAPFGYLVAVYFIGYFSLRQQEIFRFERQEVEAIREILEEDPVSTAKTPRLSGEAMATLKEKMQAIMEHDKAFLDQELDLPQLARRMHVSPHDLSYLLNAGFGESFFQFVNRYRVAEAKILLLSPKHRHLNVLGIAYEAGFSSKTTFNTTFKKFTGQSPTQFQRNALGEVQPAPPARPEEGRMDTRG</sequence>
<keyword evidence="5" id="KW-0472">Membrane</keyword>
<evidence type="ECO:0000256" key="2">
    <source>
        <dbReference type="ARBA" id="ARBA00023125"/>
    </source>
</evidence>
<feature type="transmembrane region" description="Helical" evidence="5">
    <location>
        <begin position="35"/>
        <end position="53"/>
    </location>
</feature>
<evidence type="ECO:0000256" key="1">
    <source>
        <dbReference type="ARBA" id="ARBA00023015"/>
    </source>
</evidence>
<evidence type="ECO:0000256" key="3">
    <source>
        <dbReference type="ARBA" id="ARBA00023163"/>
    </source>
</evidence>
<feature type="transmembrane region" description="Helical" evidence="5">
    <location>
        <begin position="98"/>
        <end position="116"/>
    </location>
</feature>
<feature type="transmembrane region" description="Helical" evidence="5">
    <location>
        <begin position="172"/>
        <end position="193"/>
    </location>
</feature>
<keyword evidence="3" id="KW-0804">Transcription</keyword>
<dbReference type="InterPro" id="IPR009057">
    <property type="entry name" value="Homeodomain-like_sf"/>
</dbReference>
<name>A0A1M5TPH4_9BACT</name>
<dbReference type="EMBL" id="FQWQ01000003">
    <property type="protein sequence ID" value="SHH52578.1"/>
    <property type="molecule type" value="Genomic_DNA"/>
</dbReference>
<dbReference type="PROSITE" id="PS01124">
    <property type="entry name" value="HTH_ARAC_FAMILY_2"/>
    <property type="match status" value="1"/>
</dbReference>
<keyword evidence="5" id="KW-1133">Transmembrane helix</keyword>
<feature type="domain" description="HTH araC/xylS-type" evidence="6">
    <location>
        <begin position="269"/>
        <end position="370"/>
    </location>
</feature>
<evidence type="ECO:0000313" key="7">
    <source>
        <dbReference type="EMBL" id="SHH52578.1"/>
    </source>
</evidence>
<dbReference type="Proteomes" id="UP000184212">
    <property type="component" value="Unassembled WGS sequence"/>
</dbReference>
<dbReference type="AlphaFoldDB" id="A0A1M5TPH4"/>
<evidence type="ECO:0000256" key="4">
    <source>
        <dbReference type="SAM" id="MobiDB-lite"/>
    </source>
</evidence>